<feature type="transmembrane region" description="Helical" evidence="9">
    <location>
        <begin position="21"/>
        <end position="39"/>
    </location>
</feature>
<dbReference type="AlphaFoldDB" id="A0A0J8GVT4"/>
<protein>
    <recommendedName>
        <fullName evidence="8">Ancillary SecYEG translocon subunit</fullName>
    </recommendedName>
</protein>
<reference evidence="11 12" key="1">
    <citation type="submission" date="2015-04" db="EMBL/GenBank/DDBJ databases">
        <title>Draft Genome Sequence of the Novel Agar-Digesting Marine Bacterium Q1.</title>
        <authorList>
            <person name="Li Y."/>
            <person name="Li D."/>
            <person name="Chen G."/>
            <person name="Du Z."/>
        </authorList>
    </citation>
    <scope>NUCLEOTIDE SEQUENCE [LARGE SCALE GENOMIC DNA]</scope>
    <source>
        <strain evidence="11 12">Q1</strain>
    </source>
</reference>
<evidence type="ECO:0000256" key="3">
    <source>
        <dbReference type="ARBA" id="ARBA00022692"/>
    </source>
</evidence>
<keyword evidence="2" id="KW-1003">Cell membrane</keyword>
<name>A0A0J8GVT4_9ALTE</name>
<gene>
    <name evidence="11" type="ORF">XM47_13090</name>
</gene>
<evidence type="ECO:0000256" key="7">
    <source>
        <dbReference type="ARBA" id="ARBA00024197"/>
    </source>
</evidence>
<keyword evidence="12" id="KW-1185">Reference proteome</keyword>
<keyword evidence="4 9" id="KW-1133">Transmembrane helix</keyword>
<comment type="similarity">
    <text evidence="7">Belongs to the YfgM family.</text>
</comment>
<evidence type="ECO:0000256" key="2">
    <source>
        <dbReference type="ARBA" id="ARBA00022475"/>
    </source>
</evidence>
<evidence type="ECO:0000313" key="11">
    <source>
        <dbReference type="EMBL" id="KMT64788.1"/>
    </source>
</evidence>
<evidence type="ECO:0000313" key="12">
    <source>
        <dbReference type="Proteomes" id="UP000037600"/>
    </source>
</evidence>
<evidence type="ECO:0000256" key="1">
    <source>
        <dbReference type="ARBA" id="ARBA00004401"/>
    </source>
</evidence>
<dbReference type="STRING" id="1513271.XM47_13090"/>
<dbReference type="OrthoDB" id="9789675at2"/>
<proteinExistence type="inferred from homology"/>
<evidence type="ECO:0000256" key="9">
    <source>
        <dbReference type="SAM" id="Phobius"/>
    </source>
</evidence>
<dbReference type="Proteomes" id="UP000037600">
    <property type="component" value="Unassembled WGS sequence"/>
</dbReference>
<sequence length="209" mass="22233">MEIYSTEEQQVEAIKSFWAKYGNAAIGGVIIGLASIYGFNAYQDSQLETQEANSNAYVAASESNEASKLASYVESNKDSGYATLAALKLAKIYVEQDDLAQAKTQLKWVAANAADSSLVDLANLRLARILVSEANLDEALSLVQVSKTEAFTAQFAELVGDIQLAKEDSSAARIAYQKAADNGGLTSNPGLKMKLDNLAVDNGIVAVLP</sequence>
<evidence type="ECO:0000256" key="6">
    <source>
        <dbReference type="ARBA" id="ARBA00023186"/>
    </source>
</evidence>
<dbReference type="InterPro" id="IPR018704">
    <property type="entry name" value="SecYEG/CpoB_TPR"/>
</dbReference>
<dbReference type="InterPro" id="IPR026039">
    <property type="entry name" value="YfgM"/>
</dbReference>
<keyword evidence="3 9" id="KW-0812">Transmembrane</keyword>
<dbReference type="GO" id="GO:0005886">
    <property type="term" value="C:plasma membrane"/>
    <property type="evidence" value="ECO:0007669"/>
    <property type="project" value="UniProtKB-SubCell"/>
</dbReference>
<dbReference type="EMBL" id="LAZL01000021">
    <property type="protein sequence ID" value="KMT64788.1"/>
    <property type="molecule type" value="Genomic_DNA"/>
</dbReference>
<comment type="caution">
    <text evidence="11">The sequence shown here is derived from an EMBL/GenBank/DDBJ whole genome shotgun (WGS) entry which is preliminary data.</text>
</comment>
<dbReference type="PANTHER" id="PTHR38035:SF1">
    <property type="entry name" value="ANCILLARY SECYEG TRANSLOCON SUBUNIT"/>
    <property type="match status" value="1"/>
</dbReference>
<dbReference type="PIRSF" id="PIRSF006170">
    <property type="entry name" value="YfgM"/>
    <property type="match status" value="1"/>
</dbReference>
<keyword evidence="5 9" id="KW-0472">Membrane</keyword>
<keyword evidence="6" id="KW-0143">Chaperone</keyword>
<dbReference type="RefSeq" id="WP_048693309.1">
    <property type="nucleotide sequence ID" value="NZ_KQ130494.1"/>
</dbReference>
<dbReference type="Pfam" id="PF09976">
    <property type="entry name" value="TPR_21"/>
    <property type="match status" value="1"/>
</dbReference>
<dbReference type="InterPro" id="IPR011990">
    <property type="entry name" value="TPR-like_helical_dom_sf"/>
</dbReference>
<evidence type="ECO:0000256" key="8">
    <source>
        <dbReference type="ARBA" id="ARBA00024235"/>
    </source>
</evidence>
<dbReference type="PANTHER" id="PTHR38035">
    <property type="entry name" value="UPF0070 PROTEIN YFGM"/>
    <property type="match status" value="1"/>
</dbReference>
<dbReference type="Gene3D" id="1.25.40.10">
    <property type="entry name" value="Tetratricopeptide repeat domain"/>
    <property type="match status" value="1"/>
</dbReference>
<dbReference type="GO" id="GO:0044877">
    <property type="term" value="F:protein-containing complex binding"/>
    <property type="evidence" value="ECO:0007669"/>
    <property type="project" value="InterPro"/>
</dbReference>
<accession>A0A0J8GVT4</accession>
<evidence type="ECO:0000256" key="4">
    <source>
        <dbReference type="ARBA" id="ARBA00022989"/>
    </source>
</evidence>
<organism evidence="11 12">
    <name type="scientific">Catenovulum maritimum</name>
    <dbReference type="NCBI Taxonomy" id="1513271"/>
    <lineage>
        <taxon>Bacteria</taxon>
        <taxon>Pseudomonadati</taxon>
        <taxon>Pseudomonadota</taxon>
        <taxon>Gammaproteobacteria</taxon>
        <taxon>Alteromonadales</taxon>
        <taxon>Alteromonadaceae</taxon>
        <taxon>Catenovulum</taxon>
    </lineage>
</organism>
<comment type="subcellular location">
    <subcellularLocation>
        <location evidence="1">Cell membrane</location>
        <topology evidence="1">Single-pass type II membrane protein</topology>
    </subcellularLocation>
</comment>
<evidence type="ECO:0000256" key="5">
    <source>
        <dbReference type="ARBA" id="ARBA00023136"/>
    </source>
</evidence>
<feature type="domain" description="Ancillary SecYEG translocon subunit/Cell division coordinator CpoB TPR" evidence="10">
    <location>
        <begin position="15"/>
        <end position="199"/>
    </location>
</feature>
<evidence type="ECO:0000259" key="10">
    <source>
        <dbReference type="Pfam" id="PF09976"/>
    </source>
</evidence>
<dbReference type="PATRIC" id="fig|1513271.3.peg.2685"/>